<dbReference type="HAMAP" id="MF_01521">
    <property type="entry name" value="MntP_pump"/>
    <property type="match status" value="1"/>
</dbReference>
<dbReference type="RefSeq" id="WP_379142244.1">
    <property type="nucleotide sequence ID" value="NZ_JBHUEN010000022.1"/>
</dbReference>
<feature type="transmembrane region" description="Helical" evidence="8">
    <location>
        <begin position="131"/>
        <end position="151"/>
    </location>
</feature>
<feature type="transmembrane region" description="Helical" evidence="8">
    <location>
        <begin position="70"/>
        <end position="89"/>
    </location>
</feature>
<keyword evidence="6 8" id="KW-0472">Membrane</keyword>
<feature type="transmembrane region" description="Helical" evidence="8">
    <location>
        <begin position="39"/>
        <end position="58"/>
    </location>
</feature>
<evidence type="ECO:0000256" key="5">
    <source>
        <dbReference type="ARBA" id="ARBA00023065"/>
    </source>
</evidence>
<name>A0ABW4R6W1_9RHOB</name>
<keyword evidence="2 8" id="KW-1003">Cell membrane</keyword>
<evidence type="ECO:0000256" key="6">
    <source>
        <dbReference type="ARBA" id="ARBA00023136"/>
    </source>
</evidence>
<feature type="transmembrane region" description="Helical" evidence="8">
    <location>
        <begin position="101"/>
        <end position="125"/>
    </location>
</feature>
<dbReference type="EMBL" id="JBHUEN010000022">
    <property type="protein sequence ID" value="MFD1881962.1"/>
    <property type="molecule type" value="Genomic_DNA"/>
</dbReference>
<keyword evidence="4 8" id="KW-1133">Transmembrane helix</keyword>
<comment type="caution">
    <text evidence="9">The sequence shown here is derived from an EMBL/GenBank/DDBJ whole genome shotgun (WGS) entry which is preliminary data.</text>
</comment>
<dbReference type="PANTHER" id="PTHR35529:SF1">
    <property type="entry name" value="MANGANESE EFFLUX PUMP MNTP-RELATED"/>
    <property type="match status" value="1"/>
</dbReference>
<organism evidence="9 10">
    <name type="scientific">Paracoccus pacificus</name>
    <dbReference type="NCBI Taxonomy" id="1463598"/>
    <lineage>
        <taxon>Bacteria</taxon>
        <taxon>Pseudomonadati</taxon>
        <taxon>Pseudomonadota</taxon>
        <taxon>Alphaproteobacteria</taxon>
        <taxon>Rhodobacterales</taxon>
        <taxon>Paracoccaceae</taxon>
        <taxon>Paracoccus</taxon>
    </lineage>
</organism>
<evidence type="ECO:0000256" key="8">
    <source>
        <dbReference type="HAMAP-Rule" id="MF_01521"/>
    </source>
</evidence>
<keyword evidence="3 8" id="KW-0812">Transmembrane</keyword>
<evidence type="ECO:0000256" key="7">
    <source>
        <dbReference type="ARBA" id="ARBA00023211"/>
    </source>
</evidence>
<proteinExistence type="inferred from homology"/>
<keyword evidence="10" id="KW-1185">Reference proteome</keyword>
<dbReference type="InterPro" id="IPR022929">
    <property type="entry name" value="Put_MntP"/>
</dbReference>
<feature type="transmembrane region" description="Helical" evidence="8">
    <location>
        <begin position="6"/>
        <end position="27"/>
    </location>
</feature>
<evidence type="ECO:0000256" key="3">
    <source>
        <dbReference type="ARBA" id="ARBA00022692"/>
    </source>
</evidence>
<dbReference type="InterPro" id="IPR003810">
    <property type="entry name" value="Mntp/YtaF"/>
</dbReference>
<protein>
    <recommendedName>
        <fullName evidence="8">Putative manganese efflux pump MntP</fullName>
    </recommendedName>
</protein>
<dbReference type="Proteomes" id="UP001597213">
    <property type="component" value="Unassembled WGS sequence"/>
</dbReference>
<keyword evidence="5 8" id="KW-0406">Ion transport</keyword>
<evidence type="ECO:0000313" key="9">
    <source>
        <dbReference type="EMBL" id="MFD1881962.1"/>
    </source>
</evidence>
<keyword evidence="7 8" id="KW-0464">Manganese</keyword>
<dbReference type="PANTHER" id="PTHR35529">
    <property type="entry name" value="MANGANESE EFFLUX PUMP MNTP-RELATED"/>
    <property type="match status" value="1"/>
</dbReference>
<evidence type="ECO:0000256" key="2">
    <source>
        <dbReference type="ARBA" id="ARBA00022475"/>
    </source>
</evidence>
<feature type="transmembrane region" description="Helical" evidence="8">
    <location>
        <begin position="163"/>
        <end position="184"/>
    </location>
</feature>
<gene>
    <name evidence="8" type="primary">mntP</name>
    <name evidence="9" type="ORF">ACFSCT_09560</name>
</gene>
<comment type="similarity">
    <text evidence="8">Belongs to the MntP (TC 9.B.29) family.</text>
</comment>
<evidence type="ECO:0000313" key="10">
    <source>
        <dbReference type="Proteomes" id="UP001597213"/>
    </source>
</evidence>
<dbReference type="Pfam" id="PF02659">
    <property type="entry name" value="Mntp"/>
    <property type="match status" value="1"/>
</dbReference>
<evidence type="ECO:0000256" key="1">
    <source>
        <dbReference type="ARBA" id="ARBA00022448"/>
    </source>
</evidence>
<reference evidence="10" key="1">
    <citation type="journal article" date="2019" name="Int. J. Syst. Evol. Microbiol.">
        <title>The Global Catalogue of Microorganisms (GCM) 10K type strain sequencing project: providing services to taxonomists for standard genome sequencing and annotation.</title>
        <authorList>
            <consortium name="The Broad Institute Genomics Platform"/>
            <consortium name="The Broad Institute Genome Sequencing Center for Infectious Disease"/>
            <person name="Wu L."/>
            <person name="Ma J."/>
        </authorList>
    </citation>
    <scope>NUCLEOTIDE SEQUENCE [LARGE SCALE GENOMIC DNA]</scope>
    <source>
        <strain evidence="10">CCUG 56029</strain>
    </source>
</reference>
<keyword evidence="1 8" id="KW-0813">Transport</keyword>
<accession>A0ABW4R6W1</accession>
<comment type="subcellular location">
    <subcellularLocation>
        <location evidence="8">Cell membrane</location>
        <topology evidence="8">Multi-pass membrane protein</topology>
    </subcellularLocation>
</comment>
<evidence type="ECO:0000256" key="4">
    <source>
        <dbReference type="ARBA" id="ARBA00022989"/>
    </source>
</evidence>
<comment type="function">
    <text evidence="8">Probably functions as a manganese efflux pump.</text>
</comment>
<sequence length="187" mass="18950">MSPISIGVIAVSMSVDAFIASIGKGAGARRPNFRNAIRTGAIFGIVETVTPLIGWAAGMAASQSVAAIDHWIAFVLLAAVGIRMVLQAAQNRDKDEGASSATLWATVATAVGTSIDAMAVGVSLAFLDVNIIVIAVAIGVATMVMSSTGMLAGRFLGKRLGRIAEMLGGIALVGLGATILFQHLTGA</sequence>